<dbReference type="GO" id="GO:0005290">
    <property type="term" value="F:L-histidine transmembrane transporter activity"/>
    <property type="evidence" value="ECO:0007669"/>
    <property type="project" value="TreeGrafter"/>
</dbReference>
<keyword evidence="3" id="KW-0813">Transport</keyword>
<evidence type="ECO:0000256" key="3">
    <source>
        <dbReference type="ARBA" id="ARBA00022448"/>
    </source>
</evidence>
<feature type="domain" description="Amino acid transporter transmembrane" evidence="11">
    <location>
        <begin position="68"/>
        <end position="469"/>
    </location>
</feature>
<name>A0A8H7VJZ8_9FUNG</name>
<feature type="transmembrane region" description="Helical" evidence="10">
    <location>
        <begin position="92"/>
        <end position="119"/>
    </location>
</feature>
<feature type="transmembrane region" description="Helical" evidence="10">
    <location>
        <begin position="259"/>
        <end position="279"/>
    </location>
</feature>
<dbReference type="Pfam" id="PF01490">
    <property type="entry name" value="Aa_trans"/>
    <property type="match status" value="1"/>
</dbReference>
<keyword evidence="7 10" id="KW-1133">Transmembrane helix</keyword>
<dbReference type="PANTHER" id="PTHR22950:SF678">
    <property type="entry name" value="VACUOLAR AMINO ACID TRANSPORTER 5-RELATED"/>
    <property type="match status" value="1"/>
</dbReference>
<dbReference type="GO" id="GO:0015189">
    <property type="term" value="F:L-lysine transmembrane transporter activity"/>
    <property type="evidence" value="ECO:0007669"/>
    <property type="project" value="TreeGrafter"/>
</dbReference>
<dbReference type="InterPro" id="IPR013057">
    <property type="entry name" value="AA_transpt_TM"/>
</dbReference>
<protein>
    <recommendedName>
        <fullName evidence="11">Amino acid transporter transmembrane domain-containing protein</fullName>
    </recommendedName>
</protein>
<organism evidence="12 13">
    <name type="scientific">Circinella minor</name>
    <dbReference type="NCBI Taxonomy" id="1195481"/>
    <lineage>
        <taxon>Eukaryota</taxon>
        <taxon>Fungi</taxon>
        <taxon>Fungi incertae sedis</taxon>
        <taxon>Mucoromycota</taxon>
        <taxon>Mucoromycotina</taxon>
        <taxon>Mucoromycetes</taxon>
        <taxon>Mucorales</taxon>
        <taxon>Lichtheimiaceae</taxon>
        <taxon>Circinella</taxon>
    </lineage>
</organism>
<evidence type="ECO:0000256" key="8">
    <source>
        <dbReference type="ARBA" id="ARBA00023136"/>
    </source>
</evidence>
<feature type="region of interest" description="Disordered" evidence="9">
    <location>
        <begin position="1"/>
        <end position="43"/>
    </location>
</feature>
<feature type="transmembrane region" description="Helical" evidence="10">
    <location>
        <begin position="194"/>
        <end position="211"/>
    </location>
</feature>
<evidence type="ECO:0000259" key="11">
    <source>
        <dbReference type="Pfam" id="PF01490"/>
    </source>
</evidence>
<feature type="transmembrane region" description="Helical" evidence="10">
    <location>
        <begin position="335"/>
        <end position="356"/>
    </location>
</feature>
<accession>A0A8H7VJZ8</accession>
<comment type="similarity">
    <text evidence="2">Belongs to the amino acid/polyamine transporter 2 family.</text>
</comment>
<feature type="transmembrane region" description="Helical" evidence="10">
    <location>
        <begin position="450"/>
        <end position="473"/>
    </location>
</feature>
<feature type="transmembrane region" description="Helical" evidence="10">
    <location>
        <begin position="300"/>
        <end position="323"/>
    </location>
</feature>
<evidence type="ECO:0000256" key="2">
    <source>
        <dbReference type="ARBA" id="ARBA00008066"/>
    </source>
</evidence>
<keyword evidence="13" id="KW-1185">Reference proteome</keyword>
<feature type="transmembrane region" description="Helical" evidence="10">
    <location>
        <begin position="389"/>
        <end position="410"/>
    </location>
</feature>
<keyword evidence="8 10" id="KW-0472">Membrane</keyword>
<keyword evidence="6" id="KW-0029">Amino-acid transport</keyword>
<evidence type="ECO:0000256" key="10">
    <source>
        <dbReference type="SAM" id="Phobius"/>
    </source>
</evidence>
<evidence type="ECO:0000256" key="5">
    <source>
        <dbReference type="ARBA" id="ARBA00022692"/>
    </source>
</evidence>
<evidence type="ECO:0000256" key="4">
    <source>
        <dbReference type="ARBA" id="ARBA00022554"/>
    </source>
</evidence>
<dbReference type="PANTHER" id="PTHR22950">
    <property type="entry name" value="AMINO ACID TRANSPORTER"/>
    <property type="match status" value="1"/>
</dbReference>
<feature type="transmembrane region" description="Helical" evidence="10">
    <location>
        <begin position="416"/>
        <end position="438"/>
    </location>
</feature>
<feature type="transmembrane region" description="Helical" evidence="10">
    <location>
        <begin position="218"/>
        <end position="239"/>
    </location>
</feature>
<keyword evidence="4" id="KW-0926">Vacuole</keyword>
<comment type="caution">
    <text evidence="12">The sequence shown here is derived from an EMBL/GenBank/DDBJ whole genome shotgun (WGS) entry which is preliminary data.</text>
</comment>
<keyword evidence="5 10" id="KW-0812">Transmembrane</keyword>
<dbReference type="GO" id="GO:0015194">
    <property type="term" value="F:L-serine transmembrane transporter activity"/>
    <property type="evidence" value="ECO:0007669"/>
    <property type="project" value="TreeGrafter"/>
</dbReference>
<proteinExistence type="inferred from homology"/>
<dbReference type="OrthoDB" id="438545at2759"/>
<dbReference type="EMBL" id="JAEPRB010000025">
    <property type="protein sequence ID" value="KAG2225636.1"/>
    <property type="molecule type" value="Genomic_DNA"/>
</dbReference>
<feature type="transmembrane region" description="Helical" evidence="10">
    <location>
        <begin position="140"/>
        <end position="166"/>
    </location>
</feature>
<evidence type="ECO:0000313" key="13">
    <source>
        <dbReference type="Proteomes" id="UP000646827"/>
    </source>
</evidence>
<evidence type="ECO:0000256" key="1">
    <source>
        <dbReference type="ARBA" id="ARBA00004128"/>
    </source>
</evidence>
<gene>
    <name evidence="12" type="ORF">INT45_012108</name>
</gene>
<dbReference type="AlphaFoldDB" id="A0A8H7VJZ8"/>
<evidence type="ECO:0000313" key="12">
    <source>
        <dbReference type="EMBL" id="KAG2225636.1"/>
    </source>
</evidence>
<comment type="subcellular location">
    <subcellularLocation>
        <location evidence="1">Vacuole membrane</location>
        <topology evidence="1">Multi-pass membrane protein</topology>
    </subcellularLocation>
</comment>
<dbReference type="GO" id="GO:0061459">
    <property type="term" value="F:L-arginine transmembrane transporter activity"/>
    <property type="evidence" value="ECO:0007669"/>
    <property type="project" value="TreeGrafter"/>
</dbReference>
<dbReference type="GO" id="GO:0000329">
    <property type="term" value="C:fungal-type vacuole membrane"/>
    <property type="evidence" value="ECO:0007669"/>
    <property type="project" value="TreeGrafter"/>
</dbReference>
<dbReference type="GO" id="GO:0005313">
    <property type="term" value="F:L-glutamate transmembrane transporter activity"/>
    <property type="evidence" value="ECO:0007669"/>
    <property type="project" value="TreeGrafter"/>
</dbReference>
<sequence length="479" mass="52029">TTDSITGSSIVSQPSTSIFSSTDPNQQQLTATGSSYPDDQRPLLSSANTSLYQNDDPEILYEESPPSASPISCSVNLVNTILGTGLLAMPAALASVGLIPGIMVVFLSAITSGLGLYFLSRCAARTDGRNASFFAISKLTWPNLAIFFDLAIAIKCFGVAVSYLIIIGDLMPQVMASFSEQGSVQDQILLDRRFWITVFMAIAILPLSFLRKLDSLKYTSVVALFAVVYLCAIVVYYFFTSLPIPPSGEPLPEPVIELFSFSTAFFRRLPVFIFAFTCHQNIFSVYNELKNNSQYQVTKVITSSIGSAAGVYQAIGIMGYLTFGKTVLSNVILEYPQSAFVAGGRLAIVILVVFSYPLQAHPCRASLDKILAWRSPEARGLKVPPPPSALKYFIMTTTILVGSYLIAITVTELDLVLAFVGSTGSTTISFILPGIFYYKIHENDPWKPGKIAAVCLAVYGILVMSICLTFNILNVVDHE</sequence>
<evidence type="ECO:0000256" key="6">
    <source>
        <dbReference type="ARBA" id="ARBA00022970"/>
    </source>
</evidence>
<dbReference type="Proteomes" id="UP000646827">
    <property type="component" value="Unassembled WGS sequence"/>
</dbReference>
<dbReference type="GO" id="GO:0005302">
    <property type="term" value="F:L-tyrosine transmembrane transporter activity"/>
    <property type="evidence" value="ECO:0007669"/>
    <property type="project" value="TreeGrafter"/>
</dbReference>
<reference evidence="12 13" key="1">
    <citation type="submission" date="2020-12" db="EMBL/GenBank/DDBJ databases">
        <title>Metabolic potential, ecology and presence of endohyphal bacteria is reflected in genomic diversity of Mucoromycotina.</title>
        <authorList>
            <person name="Muszewska A."/>
            <person name="Okrasinska A."/>
            <person name="Steczkiewicz K."/>
            <person name="Drgas O."/>
            <person name="Orlowska M."/>
            <person name="Perlinska-Lenart U."/>
            <person name="Aleksandrzak-Piekarczyk T."/>
            <person name="Szatraj K."/>
            <person name="Zielenkiewicz U."/>
            <person name="Pilsyk S."/>
            <person name="Malc E."/>
            <person name="Mieczkowski P."/>
            <person name="Kruszewska J.S."/>
            <person name="Biernat P."/>
            <person name="Pawlowska J."/>
        </authorList>
    </citation>
    <scope>NUCLEOTIDE SEQUENCE [LARGE SCALE GENOMIC DNA]</scope>
    <source>
        <strain evidence="12 13">CBS 142.35</strain>
    </source>
</reference>
<evidence type="ECO:0000256" key="9">
    <source>
        <dbReference type="SAM" id="MobiDB-lite"/>
    </source>
</evidence>
<feature type="non-terminal residue" evidence="12">
    <location>
        <position position="1"/>
    </location>
</feature>
<evidence type="ECO:0000256" key="7">
    <source>
        <dbReference type="ARBA" id="ARBA00022989"/>
    </source>
</evidence>